<dbReference type="AlphaFoldDB" id="G6XKC0"/>
<comment type="caution">
    <text evidence="3">The sequence shown here is derived from an EMBL/GenBank/DDBJ whole genome shotgun (WGS) entry which is preliminary data.</text>
</comment>
<keyword evidence="4" id="KW-1185">Reference proteome</keyword>
<protein>
    <submittedName>
        <fullName evidence="3">Uncharacterized protein</fullName>
    </submittedName>
</protein>
<dbReference type="PATRIC" id="fig|1088869.3.peg.1930"/>
<evidence type="ECO:0000313" key="4">
    <source>
        <dbReference type="Proteomes" id="UP000004949"/>
    </source>
</evidence>
<proteinExistence type="predicted"/>
<feature type="coiled-coil region" evidence="1">
    <location>
        <begin position="72"/>
        <end position="108"/>
    </location>
</feature>
<evidence type="ECO:0000256" key="1">
    <source>
        <dbReference type="SAM" id="Coils"/>
    </source>
</evidence>
<evidence type="ECO:0000313" key="3">
    <source>
        <dbReference type="EMBL" id="EHH67716.1"/>
    </source>
</evidence>
<feature type="region of interest" description="Disordered" evidence="2">
    <location>
        <begin position="226"/>
        <end position="247"/>
    </location>
</feature>
<gene>
    <name evidence="3" type="ORF">GMO_19360</name>
</gene>
<reference evidence="3 4" key="1">
    <citation type="submission" date="2011-10" db="EMBL/GenBank/DDBJ databases">
        <title>Genome sequence of Gluconobacter morbifer G707, isolated from Drosophila gut.</title>
        <authorList>
            <person name="Lee W.-J."/>
            <person name="Kim E.-K."/>
        </authorList>
    </citation>
    <scope>NUCLEOTIDE SEQUENCE [LARGE SCALE GENOMIC DNA]</scope>
    <source>
        <strain evidence="3 4">G707</strain>
    </source>
</reference>
<organism evidence="3 4">
    <name type="scientific">Gluconobacter morbifer G707</name>
    <dbReference type="NCBI Taxonomy" id="1088869"/>
    <lineage>
        <taxon>Bacteria</taxon>
        <taxon>Pseudomonadati</taxon>
        <taxon>Pseudomonadota</taxon>
        <taxon>Alphaproteobacteria</taxon>
        <taxon>Acetobacterales</taxon>
        <taxon>Acetobacteraceae</taxon>
        <taxon>Gluconobacter</taxon>
    </lineage>
</organism>
<evidence type="ECO:0000256" key="2">
    <source>
        <dbReference type="SAM" id="MobiDB-lite"/>
    </source>
</evidence>
<dbReference type="STRING" id="1088869.GMO_19360"/>
<keyword evidence="1" id="KW-0175">Coiled coil</keyword>
<accession>G6XKC0</accession>
<dbReference type="RefSeq" id="WP_008852083.1">
    <property type="nucleotide sequence ID" value="NZ_AGQV01000006.1"/>
</dbReference>
<sequence>MNMETAKIADFRPLSSSFDDLKNALVAIDAEISSIKSALSDGEVARNGLLSTGTAKEVVNHDVLLKEAKISLAQFEKLRKTTADQLRNAEEEAEVAEFLGKIERHNQLVASLTDWKDSEYVRMQELLTMGVSLATQIKDSEKKLEAARNAFASLPNDDRRRSLLAAQAPTVVTGIRGTVQVVKYGASGAFRGERTDLLPEVINLPEPHGGGEVAMTVSRRSERHRQHVQPSTRPMVTRSGGPVITYG</sequence>
<dbReference type="Proteomes" id="UP000004949">
    <property type="component" value="Unassembled WGS sequence"/>
</dbReference>
<name>G6XKC0_9PROT</name>
<dbReference type="EMBL" id="AGQV01000006">
    <property type="protein sequence ID" value="EHH67716.1"/>
    <property type="molecule type" value="Genomic_DNA"/>
</dbReference>